<dbReference type="InterPro" id="IPR013328">
    <property type="entry name" value="6PGD_dom2"/>
</dbReference>
<dbReference type="GO" id="GO:0051287">
    <property type="term" value="F:NAD binding"/>
    <property type="evidence" value="ECO:0007669"/>
    <property type="project" value="InterPro"/>
</dbReference>
<dbReference type="KEGG" id="hch:HCH_00576"/>
<dbReference type="Pfam" id="PF03446">
    <property type="entry name" value="NAD_binding_2"/>
    <property type="match status" value="1"/>
</dbReference>
<dbReference type="SUPFAM" id="SSF48179">
    <property type="entry name" value="6-phosphogluconate dehydrogenase C-terminal domain-like"/>
    <property type="match status" value="1"/>
</dbReference>
<dbReference type="PANTHER" id="PTHR43060">
    <property type="entry name" value="3-HYDROXYISOBUTYRATE DEHYDROGENASE-LIKE 1, MITOCHONDRIAL-RELATED"/>
    <property type="match status" value="1"/>
</dbReference>
<dbReference type="InterPro" id="IPR015815">
    <property type="entry name" value="HIBADH-related"/>
</dbReference>
<dbReference type="EMBL" id="CP000155">
    <property type="protein sequence ID" value="ABC27479.1"/>
    <property type="molecule type" value="Genomic_DNA"/>
</dbReference>
<keyword evidence="2" id="KW-0560">Oxidoreductase</keyword>
<dbReference type="SUPFAM" id="SSF51735">
    <property type="entry name" value="NAD(P)-binding Rossmann-fold domains"/>
    <property type="match status" value="1"/>
</dbReference>
<dbReference type="HOGENOM" id="CLU_035117_1_0_6"/>
<feature type="domain" description="6-phosphogluconate dehydrogenase NADP-binding" evidence="5">
    <location>
        <begin position="3"/>
        <end position="158"/>
    </location>
</feature>
<evidence type="ECO:0000313" key="8">
    <source>
        <dbReference type="Proteomes" id="UP000000238"/>
    </source>
</evidence>
<keyword evidence="3" id="KW-0520">NAD</keyword>
<organism evidence="7 8">
    <name type="scientific">Hahella chejuensis (strain KCTC 2396)</name>
    <dbReference type="NCBI Taxonomy" id="349521"/>
    <lineage>
        <taxon>Bacteria</taxon>
        <taxon>Pseudomonadati</taxon>
        <taxon>Pseudomonadota</taxon>
        <taxon>Gammaproteobacteria</taxon>
        <taxon>Oceanospirillales</taxon>
        <taxon>Hahellaceae</taxon>
        <taxon>Hahella</taxon>
    </lineage>
</organism>
<evidence type="ECO:0000256" key="4">
    <source>
        <dbReference type="PIRSR" id="PIRSR000103-1"/>
    </source>
</evidence>
<evidence type="ECO:0000256" key="2">
    <source>
        <dbReference type="ARBA" id="ARBA00023002"/>
    </source>
</evidence>
<dbReference type="Gene3D" id="3.40.50.720">
    <property type="entry name" value="NAD(P)-binding Rossmann-like Domain"/>
    <property type="match status" value="1"/>
</dbReference>
<dbReference type="AlphaFoldDB" id="Q2SPE5"/>
<evidence type="ECO:0000256" key="3">
    <source>
        <dbReference type="ARBA" id="ARBA00023027"/>
    </source>
</evidence>
<accession>Q2SPE5</accession>
<name>Q2SPE5_HAHCH</name>
<dbReference type="OrthoDB" id="9786703at2"/>
<evidence type="ECO:0000256" key="1">
    <source>
        <dbReference type="ARBA" id="ARBA00009080"/>
    </source>
</evidence>
<protein>
    <submittedName>
        <fullName evidence="7">3-hydroxyisobutyrate dehydrogenase and related beta-hydroxyacid dehydrogenase</fullName>
    </submittedName>
</protein>
<proteinExistence type="inferred from homology"/>
<comment type="similarity">
    <text evidence="1">Belongs to the HIBADH-related family.</text>
</comment>
<reference evidence="7 8" key="1">
    <citation type="journal article" date="2005" name="Nucleic Acids Res.">
        <title>Genomic blueprint of Hahella chejuensis, a marine microbe producing an algicidal agent.</title>
        <authorList>
            <person name="Jeong H."/>
            <person name="Yim J.H."/>
            <person name="Lee C."/>
            <person name="Choi S.-H."/>
            <person name="Park Y.K."/>
            <person name="Yoon S.H."/>
            <person name="Hur C.-G."/>
            <person name="Kang H.-Y."/>
            <person name="Kim D."/>
            <person name="Lee H.H."/>
            <person name="Park K.H."/>
            <person name="Park S.-H."/>
            <person name="Park H.-S."/>
            <person name="Lee H.K."/>
            <person name="Oh T.K."/>
            <person name="Kim J.F."/>
        </authorList>
    </citation>
    <scope>NUCLEOTIDE SEQUENCE [LARGE SCALE GENOMIC DNA]</scope>
    <source>
        <strain evidence="7 8">KCTC 2396</strain>
    </source>
</reference>
<evidence type="ECO:0000259" key="6">
    <source>
        <dbReference type="Pfam" id="PF14833"/>
    </source>
</evidence>
<dbReference type="PANTHER" id="PTHR43060:SF15">
    <property type="entry name" value="3-HYDROXYISOBUTYRATE DEHYDROGENASE-LIKE 1, MITOCHONDRIAL-RELATED"/>
    <property type="match status" value="1"/>
</dbReference>
<evidence type="ECO:0000259" key="5">
    <source>
        <dbReference type="Pfam" id="PF03446"/>
    </source>
</evidence>
<dbReference type="STRING" id="349521.HCH_00576"/>
<feature type="active site" evidence="4">
    <location>
        <position position="167"/>
    </location>
</feature>
<dbReference type="GO" id="GO:0050661">
    <property type="term" value="F:NADP binding"/>
    <property type="evidence" value="ECO:0007669"/>
    <property type="project" value="InterPro"/>
</dbReference>
<dbReference type="Gene3D" id="1.10.1040.10">
    <property type="entry name" value="N-(1-d-carboxylethyl)-l-norvaline Dehydrogenase, domain 2"/>
    <property type="match status" value="1"/>
</dbReference>
<feature type="domain" description="3-hydroxyisobutyrate dehydrogenase-like NAD-binding" evidence="6">
    <location>
        <begin position="161"/>
        <end position="278"/>
    </location>
</feature>
<dbReference type="InterPro" id="IPR002204">
    <property type="entry name" value="3-OH-isobutyrate_DH-rel_CS"/>
</dbReference>
<dbReference type="PIRSF" id="PIRSF000103">
    <property type="entry name" value="HIBADH"/>
    <property type="match status" value="1"/>
</dbReference>
<dbReference type="InterPro" id="IPR006115">
    <property type="entry name" value="6PGDH_NADP-bd"/>
</dbReference>
<evidence type="ECO:0000313" key="7">
    <source>
        <dbReference type="EMBL" id="ABC27479.1"/>
    </source>
</evidence>
<dbReference type="GO" id="GO:0016054">
    <property type="term" value="P:organic acid catabolic process"/>
    <property type="evidence" value="ECO:0007669"/>
    <property type="project" value="UniProtKB-ARBA"/>
</dbReference>
<dbReference type="InterPro" id="IPR008927">
    <property type="entry name" value="6-PGluconate_DH-like_C_sf"/>
</dbReference>
<dbReference type="InterPro" id="IPR036291">
    <property type="entry name" value="NAD(P)-bd_dom_sf"/>
</dbReference>
<gene>
    <name evidence="7" type="ordered locus">HCH_00576</name>
</gene>
<dbReference type="Proteomes" id="UP000000238">
    <property type="component" value="Chromosome"/>
</dbReference>
<dbReference type="eggNOG" id="COG2084">
    <property type="taxonomic scope" value="Bacteria"/>
</dbReference>
<dbReference type="InterPro" id="IPR029154">
    <property type="entry name" value="HIBADH-like_NADP-bd"/>
</dbReference>
<keyword evidence="8" id="KW-1185">Reference proteome</keyword>
<sequence length="296" mass="31328">MHIAFLGLGLMGAPMVENLLDAGYSLTLWNRTRSKAEAFIGRAHIADEPAQAVEKADVVILMLENGPVVDDILMRQGVADAVAAGALLIDMGSVPPSLPRKHAAYLKTRGVAHLDAPVSGGTVGAAQATLSIMVGGERRQYDKAQPVFRALGKATYIGPHGAGQLAKLANQAIVGITIGAVAEALMLAAKGGADPVAVREALLGGFASSRILDLHGRRMLERDFQPGATARVQHKDLTMILDEARAEGLTLPLTGQVFEEYQALLEAGYENVDHSGLLLHLEALNQVRLDGRRKDA</sequence>
<dbReference type="GO" id="GO:0016491">
    <property type="term" value="F:oxidoreductase activity"/>
    <property type="evidence" value="ECO:0007669"/>
    <property type="project" value="UniProtKB-KW"/>
</dbReference>
<dbReference type="PROSITE" id="PS00895">
    <property type="entry name" value="3_HYDROXYISOBUT_DH"/>
    <property type="match status" value="1"/>
</dbReference>
<dbReference type="Pfam" id="PF14833">
    <property type="entry name" value="NAD_binding_11"/>
    <property type="match status" value="1"/>
</dbReference>
<dbReference type="RefSeq" id="WP_011394556.1">
    <property type="nucleotide sequence ID" value="NC_007645.1"/>
</dbReference>